<proteinExistence type="predicted"/>
<sequence length="60" mass="6932">MRKLAFIWRPFWRFRASGFPALSPEVGDGVTLTFSFGLKQAKFSLLKWLLEQLVSTLARD</sequence>
<evidence type="ECO:0000313" key="2">
    <source>
        <dbReference type="Proteomes" id="UP000001307"/>
    </source>
</evidence>
<reference evidence="1" key="1">
    <citation type="journal article" date="2010" name="Science">
        <title>Plasticity of animal genome architecture unmasked by rapid evolution of a pelagic tunicate.</title>
        <authorList>
            <person name="Denoeud F."/>
            <person name="Henriet S."/>
            <person name="Mungpakdee S."/>
            <person name="Aury J.M."/>
            <person name="Da Silva C."/>
            <person name="Brinkmann H."/>
            <person name="Mikhaleva J."/>
            <person name="Olsen L.C."/>
            <person name="Jubin C."/>
            <person name="Canestro C."/>
            <person name="Bouquet J.M."/>
            <person name="Danks G."/>
            <person name="Poulain J."/>
            <person name="Campsteijn C."/>
            <person name="Adamski M."/>
            <person name="Cross I."/>
            <person name="Yadetie F."/>
            <person name="Muffato M."/>
            <person name="Louis A."/>
            <person name="Butcher S."/>
            <person name="Tsagkogeorga G."/>
            <person name="Konrad A."/>
            <person name="Singh S."/>
            <person name="Jensen M.F."/>
            <person name="Cong E.H."/>
            <person name="Eikeseth-Otteraa H."/>
            <person name="Noel B."/>
            <person name="Anthouard V."/>
            <person name="Porcel B.M."/>
            <person name="Kachouri-Lafond R."/>
            <person name="Nishino A."/>
            <person name="Ugolini M."/>
            <person name="Chourrout P."/>
            <person name="Nishida H."/>
            <person name="Aasland R."/>
            <person name="Huzurbazar S."/>
            <person name="Westhof E."/>
            <person name="Delsuc F."/>
            <person name="Lehrach H."/>
            <person name="Reinhardt R."/>
            <person name="Weissenbach J."/>
            <person name="Roy S.W."/>
            <person name="Artiguenave F."/>
            <person name="Postlethwait J.H."/>
            <person name="Manak J.R."/>
            <person name="Thompson E.M."/>
            <person name="Jaillon O."/>
            <person name="Du Pasquier L."/>
            <person name="Boudinot P."/>
            <person name="Liberles D.A."/>
            <person name="Volff J.N."/>
            <person name="Philippe H."/>
            <person name="Lenhard B."/>
            <person name="Roest Crollius H."/>
            <person name="Wincker P."/>
            <person name="Chourrout D."/>
        </authorList>
    </citation>
    <scope>NUCLEOTIDE SEQUENCE [LARGE SCALE GENOMIC DNA]</scope>
</reference>
<accession>E4WVR4</accession>
<protein>
    <submittedName>
        <fullName evidence="1">Uncharacterized protein</fullName>
    </submittedName>
</protein>
<keyword evidence="2" id="KW-1185">Reference proteome</keyword>
<dbReference type="EMBL" id="FN653017">
    <property type="protein sequence ID" value="CBY21217.1"/>
    <property type="molecule type" value="Genomic_DNA"/>
</dbReference>
<evidence type="ECO:0000313" key="1">
    <source>
        <dbReference type="EMBL" id="CBY21217.1"/>
    </source>
</evidence>
<dbReference type="AlphaFoldDB" id="E4WVR4"/>
<name>E4WVR4_OIKDI</name>
<dbReference type="Proteomes" id="UP000001307">
    <property type="component" value="Unassembled WGS sequence"/>
</dbReference>
<organism evidence="1">
    <name type="scientific">Oikopleura dioica</name>
    <name type="common">Tunicate</name>
    <dbReference type="NCBI Taxonomy" id="34765"/>
    <lineage>
        <taxon>Eukaryota</taxon>
        <taxon>Metazoa</taxon>
        <taxon>Chordata</taxon>
        <taxon>Tunicata</taxon>
        <taxon>Appendicularia</taxon>
        <taxon>Copelata</taxon>
        <taxon>Oikopleuridae</taxon>
        <taxon>Oikopleura</taxon>
    </lineage>
</organism>
<gene>
    <name evidence="1" type="ORF">GSOID_T00008972001</name>
</gene>
<dbReference type="InParanoid" id="E4WVR4"/>